<organism evidence="11 13">
    <name type="scientific">Methylobacterium brachiatum</name>
    <dbReference type="NCBI Taxonomy" id="269660"/>
    <lineage>
        <taxon>Bacteria</taxon>
        <taxon>Pseudomonadati</taxon>
        <taxon>Pseudomonadota</taxon>
        <taxon>Alphaproteobacteria</taxon>
        <taxon>Hyphomicrobiales</taxon>
        <taxon>Methylobacteriaceae</taxon>
        <taxon>Methylobacterium</taxon>
    </lineage>
</organism>
<dbReference type="Pfam" id="PF01773">
    <property type="entry name" value="Nucleos_tra2_N"/>
    <property type="match status" value="1"/>
</dbReference>
<evidence type="ECO:0000256" key="2">
    <source>
        <dbReference type="ARBA" id="ARBA00009033"/>
    </source>
</evidence>
<dbReference type="EMBL" id="JBELQD010000003">
    <property type="protein sequence ID" value="MER2287655.1"/>
    <property type="molecule type" value="Genomic_DNA"/>
</dbReference>
<keyword evidence="3" id="KW-1003">Cell membrane</keyword>
<evidence type="ECO:0000256" key="6">
    <source>
        <dbReference type="ARBA" id="ARBA00023136"/>
    </source>
</evidence>
<feature type="transmembrane region" description="Helical" evidence="7">
    <location>
        <begin position="203"/>
        <end position="223"/>
    </location>
</feature>
<dbReference type="EMBL" id="JAUSWL010000001">
    <property type="protein sequence ID" value="MDQ0542131.1"/>
    <property type="molecule type" value="Genomic_DNA"/>
</dbReference>
<feature type="transmembrane region" description="Helical" evidence="7">
    <location>
        <begin position="258"/>
        <end position="282"/>
    </location>
</feature>
<dbReference type="GO" id="GO:0005886">
    <property type="term" value="C:plasma membrane"/>
    <property type="evidence" value="ECO:0007669"/>
    <property type="project" value="UniProtKB-SubCell"/>
</dbReference>
<feature type="transmembrane region" description="Helical" evidence="7">
    <location>
        <begin position="288"/>
        <end position="311"/>
    </location>
</feature>
<dbReference type="GO" id="GO:0005337">
    <property type="term" value="F:nucleoside transmembrane transporter activity"/>
    <property type="evidence" value="ECO:0007669"/>
    <property type="project" value="InterPro"/>
</dbReference>
<dbReference type="GO" id="GO:0015293">
    <property type="term" value="F:symporter activity"/>
    <property type="evidence" value="ECO:0007669"/>
    <property type="project" value="TreeGrafter"/>
</dbReference>
<gene>
    <name evidence="12" type="ORF">ABS770_05240</name>
    <name evidence="11" type="ORF">QO001_001039</name>
</gene>
<evidence type="ECO:0000259" key="9">
    <source>
        <dbReference type="Pfam" id="PF07662"/>
    </source>
</evidence>
<feature type="transmembrane region" description="Helical" evidence="7">
    <location>
        <begin position="175"/>
        <end position="197"/>
    </location>
</feature>
<evidence type="ECO:0000259" key="8">
    <source>
        <dbReference type="Pfam" id="PF01773"/>
    </source>
</evidence>
<evidence type="ECO:0000259" key="10">
    <source>
        <dbReference type="Pfam" id="PF07670"/>
    </source>
</evidence>
<comment type="subcellular location">
    <subcellularLocation>
        <location evidence="1">Cell membrane</location>
        <topology evidence="1">Multi-pass membrane protein</topology>
    </subcellularLocation>
</comment>
<feature type="domain" description="Concentrative nucleoside transporter C-terminal" evidence="9">
    <location>
        <begin position="203"/>
        <end position="411"/>
    </location>
</feature>
<dbReference type="Pfam" id="PF07662">
    <property type="entry name" value="Nucleos_tra2_C"/>
    <property type="match status" value="1"/>
</dbReference>
<evidence type="ECO:0000256" key="3">
    <source>
        <dbReference type="ARBA" id="ARBA00022475"/>
    </source>
</evidence>
<dbReference type="PANTHER" id="PTHR10590:SF4">
    <property type="entry name" value="SOLUTE CARRIER FAMILY 28 MEMBER 3"/>
    <property type="match status" value="1"/>
</dbReference>
<keyword evidence="6 7" id="KW-0472">Membrane</keyword>
<accession>A0AAJ1TK38</accession>
<proteinExistence type="inferred from homology"/>
<dbReference type="AlphaFoldDB" id="A0AAJ1TK38"/>
<keyword evidence="14" id="KW-1185">Reference proteome</keyword>
<feature type="transmembrane region" description="Helical" evidence="7">
    <location>
        <begin position="395"/>
        <end position="414"/>
    </location>
</feature>
<dbReference type="Pfam" id="PF07670">
    <property type="entry name" value="Gate"/>
    <property type="match status" value="1"/>
</dbReference>
<evidence type="ECO:0000256" key="5">
    <source>
        <dbReference type="ARBA" id="ARBA00022989"/>
    </source>
</evidence>
<evidence type="ECO:0000256" key="7">
    <source>
        <dbReference type="SAM" id="Phobius"/>
    </source>
</evidence>
<keyword evidence="4 7" id="KW-0812">Transmembrane</keyword>
<evidence type="ECO:0000313" key="13">
    <source>
        <dbReference type="Proteomes" id="UP001223420"/>
    </source>
</evidence>
<dbReference type="InterPro" id="IPR011642">
    <property type="entry name" value="Gate_dom"/>
</dbReference>
<reference evidence="11" key="1">
    <citation type="submission" date="2023-07" db="EMBL/GenBank/DDBJ databases">
        <title>Genomic Encyclopedia of Type Strains, Phase IV (KMG-IV): sequencing the most valuable type-strain genomes for metagenomic binning, comparative biology and taxonomic classification.</title>
        <authorList>
            <person name="Goeker M."/>
        </authorList>
    </citation>
    <scope>NUCLEOTIDE SEQUENCE</scope>
    <source>
        <strain evidence="11">DSM 19569</strain>
    </source>
</reference>
<feature type="domain" description="Nucleoside transporter/FeoB GTPase Gate" evidence="10">
    <location>
        <begin position="100"/>
        <end position="198"/>
    </location>
</feature>
<dbReference type="InterPro" id="IPR008276">
    <property type="entry name" value="C_nuclsd_transpt"/>
</dbReference>
<protein>
    <submittedName>
        <fullName evidence="11">CNT family concentrative nucleoside transporter</fullName>
    </submittedName>
    <submittedName>
        <fullName evidence="12">Nucleoside transporter C-terminal domain-containing protein</fullName>
    </submittedName>
</protein>
<dbReference type="Proteomes" id="UP001223420">
    <property type="component" value="Unassembled WGS sequence"/>
</dbReference>
<dbReference type="Proteomes" id="UP001432995">
    <property type="component" value="Unassembled WGS sequence"/>
</dbReference>
<dbReference type="RefSeq" id="WP_007559229.1">
    <property type="nucleotide sequence ID" value="NZ_JAJALK010000006.1"/>
</dbReference>
<comment type="caution">
    <text evidence="11">The sequence shown here is derived from an EMBL/GenBank/DDBJ whole genome shotgun (WGS) entry which is preliminary data.</text>
</comment>
<evidence type="ECO:0000313" key="12">
    <source>
        <dbReference type="EMBL" id="MER2287655.1"/>
    </source>
</evidence>
<name>A0AAJ1TK38_9HYPH</name>
<dbReference type="InterPro" id="IPR011657">
    <property type="entry name" value="CNT_C_dom"/>
</dbReference>
<evidence type="ECO:0000313" key="11">
    <source>
        <dbReference type="EMBL" id="MDQ0542131.1"/>
    </source>
</evidence>
<keyword evidence="5 7" id="KW-1133">Transmembrane helix</keyword>
<reference evidence="12" key="2">
    <citation type="submission" date="2024-06" db="EMBL/GenBank/DDBJ databases">
        <authorList>
            <person name="Campbell A.G."/>
        </authorList>
    </citation>
    <scope>NUCLEOTIDE SEQUENCE</scope>
    <source>
        <strain evidence="12">EM17</strain>
    </source>
</reference>
<sequence>MPDRLIHAGLSILLLLAIAALCSNNRRAIRPRVVLAALALQVGLGALVLFLPAGQAALKAAADVVVTGLSYGDRGTAFLFGGLVEPKMFELFGGSGFILALRVLPQILYVSALIGVLYHVGVMQVLARGLGAVLRRILGTSPIESFSAVITIAIGQSEIAVALRPFLPLLTGAELFAVMASGASSTAGSILAGYAALGVPMTYLLAASVMAIPGGLLYAKILMPSVEPTRIATTRVEFGEIRAANIIEAAADGTQKGLAVAVSVGAMLIAFVGLIALANGIVGYVGGLAGYPAASIEGVLGWALAPLAWLLGVPWENAALVGGAIGQKIAFNEFLAYANLSPTLKAETLDPRSQAIVCFALCGFANFASIAIQLASFSSLVPERRAEVARYGLRAILAGTLANLTSAAIAGMFVA</sequence>
<evidence type="ECO:0000256" key="1">
    <source>
        <dbReference type="ARBA" id="ARBA00004651"/>
    </source>
</evidence>
<dbReference type="PANTHER" id="PTHR10590">
    <property type="entry name" value="SODIUM/NUCLEOSIDE COTRANSPORTER"/>
    <property type="match status" value="1"/>
</dbReference>
<feature type="transmembrane region" description="Helical" evidence="7">
    <location>
        <begin position="6"/>
        <end position="22"/>
    </location>
</feature>
<feature type="transmembrane region" description="Helical" evidence="7">
    <location>
        <begin position="34"/>
        <end position="58"/>
    </location>
</feature>
<evidence type="ECO:0000313" key="14">
    <source>
        <dbReference type="Proteomes" id="UP001432995"/>
    </source>
</evidence>
<comment type="similarity">
    <text evidence="2">Belongs to the concentrative nucleoside transporter (CNT) (TC 2.A.41) family.</text>
</comment>
<evidence type="ECO:0000256" key="4">
    <source>
        <dbReference type="ARBA" id="ARBA00022692"/>
    </source>
</evidence>
<dbReference type="InterPro" id="IPR002668">
    <property type="entry name" value="CNT_N_dom"/>
</dbReference>
<feature type="domain" description="Concentrative nucleoside transporter N-terminal" evidence="8">
    <location>
        <begin position="11"/>
        <end position="83"/>
    </location>
</feature>
<feature type="transmembrane region" description="Helical" evidence="7">
    <location>
        <begin position="355"/>
        <end position="375"/>
    </location>
</feature>
<feature type="transmembrane region" description="Helical" evidence="7">
    <location>
        <begin position="107"/>
        <end position="126"/>
    </location>
</feature>